<sequence length="531" mass="60747">MAPLEEAHTVKLEKFNGLNFKRWKNQMRYWLTVLGLISAIEEPNESSIGSTSSWYTPDQIEYHCLNRILSALSEHLYDVYCTTAKAKDLWNALEAEYGIDDAGIERFNASSFYKFVMIAYVLTIPKPIVDEAADEVIKQTAMKQKQKWEEDDTYCKGYILGGLSDTLYDVYEIKYVNNTAKELWDDLDIKYKTEDAGNKKFLISKLFDFRMVDSKSVITQIHELQMIMNLIISEGHSFDKSFQVSTIISKLPLAWKECRKEFKQKKDAMTMQVLVKYIQVEENSQNLDRLELEDNKSSKALVVDHGSSSGTKRKLDGQASASTNWKDKPKKACWKNRKSEDTVDEDQVHPTPEMGEGGELRRSKRARIEKTYGLDFYQFLVEGRRNEGDYSHMYKVEHDPLIYREAITSRDFDLWQEAINDEMEPIILAFPSSTSSPLSTSYLVPHRFFFGMTSSYESFPRLLFLGTPKSRILFSTTPFFGRPSGRGRLLLRVGCELLEVVVFAKSLVVVPPAAAPPPLAIALGTAEGVER</sequence>
<evidence type="ECO:0000313" key="2">
    <source>
        <dbReference type="EMBL" id="KAK3027606.1"/>
    </source>
</evidence>
<protein>
    <recommendedName>
        <fullName evidence="4">Zinc finger, CCHC-type</fullName>
    </recommendedName>
</protein>
<reference evidence="2" key="1">
    <citation type="submission" date="2022-12" db="EMBL/GenBank/DDBJ databases">
        <title>Draft genome assemblies for two species of Escallonia (Escalloniales).</title>
        <authorList>
            <person name="Chanderbali A."/>
            <person name="Dervinis C."/>
            <person name="Anghel I."/>
            <person name="Soltis D."/>
            <person name="Soltis P."/>
            <person name="Zapata F."/>
        </authorList>
    </citation>
    <scope>NUCLEOTIDE SEQUENCE</scope>
    <source>
        <strain evidence="2">UCBG64.0493</strain>
        <tissue evidence="2">Leaf</tissue>
    </source>
</reference>
<dbReference type="AlphaFoldDB" id="A0AA88WGU3"/>
<dbReference type="Pfam" id="PF14223">
    <property type="entry name" value="Retrotran_gag_2"/>
    <property type="match status" value="1"/>
</dbReference>
<keyword evidence="3" id="KW-1185">Reference proteome</keyword>
<name>A0AA88WGU3_9ASTE</name>
<evidence type="ECO:0000256" key="1">
    <source>
        <dbReference type="SAM" id="MobiDB-lite"/>
    </source>
</evidence>
<proteinExistence type="predicted"/>
<dbReference type="PANTHER" id="PTHR47592">
    <property type="entry name" value="PBF68 PROTEIN"/>
    <property type="match status" value="1"/>
</dbReference>
<dbReference type="EMBL" id="JAVXUP010000453">
    <property type="protein sequence ID" value="KAK3027606.1"/>
    <property type="molecule type" value="Genomic_DNA"/>
</dbReference>
<dbReference type="Proteomes" id="UP001188597">
    <property type="component" value="Unassembled WGS sequence"/>
</dbReference>
<evidence type="ECO:0000313" key="3">
    <source>
        <dbReference type="Proteomes" id="UP001188597"/>
    </source>
</evidence>
<dbReference type="PANTHER" id="PTHR47592:SF27">
    <property type="entry name" value="OS08G0421700 PROTEIN"/>
    <property type="match status" value="1"/>
</dbReference>
<feature type="region of interest" description="Disordered" evidence="1">
    <location>
        <begin position="301"/>
        <end position="361"/>
    </location>
</feature>
<evidence type="ECO:0008006" key="4">
    <source>
        <dbReference type="Google" id="ProtNLM"/>
    </source>
</evidence>
<organism evidence="2 3">
    <name type="scientific">Escallonia herrerae</name>
    <dbReference type="NCBI Taxonomy" id="1293975"/>
    <lineage>
        <taxon>Eukaryota</taxon>
        <taxon>Viridiplantae</taxon>
        <taxon>Streptophyta</taxon>
        <taxon>Embryophyta</taxon>
        <taxon>Tracheophyta</taxon>
        <taxon>Spermatophyta</taxon>
        <taxon>Magnoliopsida</taxon>
        <taxon>eudicotyledons</taxon>
        <taxon>Gunneridae</taxon>
        <taxon>Pentapetalae</taxon>
        <taxon>asterids</taxon>
        <taxon>campanulids</taxon>
        <taxon>Escalloniales</taxon>
        <taxon>Escalloniaceae</taxon>
        <taxon>Escallonia</taxon>
    </lineage>
</organism>
<accession>A0AA88WGU3</accession>
<gene>
    <name evidence="2" type="ORF">RJ639_042282</name>
</gene>
<comment type="caution">
    <text evidence="2">The sequence shown here is derived from an EMBL/GenBank/DDBJ whole genome shotgun (WGS) entry which is preliminary data.</text>
</comment>